<keyword evidence="1" id="KW-0812">Transmembrane</keyword>
<accession>A0A6C0EAC8</accession>
<keyword evidence="1" id="KW-1133">Transmembrane helix</keyword>
<evidence type="ECO:0000256" key="1">
    <source>
        <dbReference type="SAM" id="Phobius"/>
    </source>
</evidence>
<keyword evidence="1" id="KW-0472">Membrane</keyword>
<proteinExistence type="predicted"/>
<dbReference type="AlphaFoldDB" id="A0A6C0EAC8"/>
<name>A0A6C0EAC8_9ZZZZ</name>
<reference evidence="2" key="1">
    <citation type="journal article" date="2020" name="Nature">
        <title>Giant virus diversity and host interactions through global metagenomics.</title>
        <authorList>
            <person name="Schulz F."/>
            <person name="Roux S."/>
            <person name="Paez-Espino D."/>
            <person name="Jungbluth S."/>
            <person name="Walsh D.A."/>
            <person name="Denef V.J."/>
            <person name="McMahon K.D."/>
            <person name="Konstantinidis K.T."/>
            <person name="Eloe-Fadrosh E.A."/>
            <person name="Kyrpides N.C."/>
            <person name="Woyke T."/>
        </authorList>
    </citation>
    <scope>NUCLEOTIDE SEQUENCE</scope>
    <source>
        <strain evidence="2">GVMAG-M-3300023179-27</strain>
    </source>
</reference>
<protein>
    <submittedName>
        <fullName evidence="2">Uncharacterized protein</fullName>
    </submittedName>
</protein>
<dbReference type="EMBL" id="MN739775">
    <property type="protein sequence ID" value="QHT25798.1"/>
    <property type="molecule type" value="Genomic_DNA"/>
</dbReference>
<sequence>MATTKPVILIDNKPIISSTATQPVKAPQVAIVNSQQPSQIVPPIVGAQPVNPDSQTVPVPPASPTDSCICFGQLWNKIIQNLHVVFYILVICFFLLCMGYALGESNKSSKVVIDNSKIPINTMTAPPSASTMSTVTKSVSV</sequence>
<feature type="transmembrane region" description="Helical" evidence="1">
    <location>
        <begin position="84"/>
        <end position="103"/>
    </location>
</feature>
<evidence type="ECO:0000313" key="2">
    <source>
        <dbReference type="EMBL" id="QHT25798.1"/>
    </source>
</evidence>
<organism evidence="2">
    <name type="scientific">viral metagenome</name>
    <dbReference type="NCBI Taxonomy" id="1070528"/>
    <lineage>
        <taxon>unclassified sequences</taxon>
        <taxon>metagenomes</taxon>
        <taxon>organismal metagenomes</taxon>
    </lineage>
</organism>